<organism evidence="2 3">
    <name type="scientific">Malus baccata</name>
    <name type="common">Siberian crab apple</name>
    <name type="synonym">Pyrus baccata</name>
    <dbReference type="NCBI Taxonomy" id="106549"/>
    <lineage>
        <taxon>Eukaryota</taxon>
        <taxon>Viridiplantae</taxon>
        <taxon>Streptophyta</taxon>
        <taxon>Embryophyta</taxon>
        <taxon>Tracheophyta</taxon>
        <taxon>Spermatophyta</taxon>
        <taxon>Magnoliopsida</taxon>
        <taxon>eudicotyledons</taxon>
        <taxon>Gunneridae</taxon>
        <taxon>Pentapetalae</taxon>
        <taxon>rosids</taxon>
        <taxon>fabids</taxon>
        <taxon>Rosales</taxon>
        <taxon>Rosaceae</taxon>
        <taxon>Amygdaloideae</taxon>
        <taxon>Maleae</taxon>
        <taxon>Malus</taxon>
    </lineage>
</organism>
<dbReference type="AlphaFoldDB" id="A0A540K8H8"/>
<dbReference type="EMBL" id="VIEB01001903">
    <property type="protein sequence ID" value="TQD70222.1"/>
    <property type="molecule type" value="Genomic_DNA"/>
</dbReference>
<sequence>MHIIREPIWIHQPINGGGGLRFLVTPTGSRGPHGKVDGDSEGYVHIGVGSGPEALLRPTSRYPSSSTAKPQCKP</sequence>
<feature type="region of interest" description="Disordered" evidence="1">
    <location>
        <begin position="49"/>
        <end position="74"/>
    </location>
</feature>
<keyword evidence="3" id="KW-1185">Reference proteome</keyword>
<evidence type="ECO:0000313" key="3">
    <source>
        <dbReference type="Proteomes" id="UP000315295"/>
    </source>
</evidence>
<evidence type="ECO:0000256" key="1">
    <source>
        <dbReference type="SAM" id="MobiDB-lite"/>
    </source>
</evidence>
<evidence type="ECO:0000313" key="2">
    <source>
        <dbReference type="EMBL" id="TQD70222.1"/>
    </source>
</evidence>
<proteinExistence type="predicted"/>
<reference evidence="2 3" key="1">
    <citation type="journal article" date="2019" name="G3 (Bethesda)">
        <title>Sequencing of a Wild Apple (Malus baccata) Genome Unravels the Differences Between Cultivated and Wild Apple Species Regarding Disease Resistance and Cold Tolerance.</title>
        <authorList>
            <person name="Chen X."/>
        </authorList>
    </citation>
    <scope>NUCLEOTIDE SEQUENCE [LARGE SCALE GENOMIC DNA]</scope>
    <source>
        <strain evidence="3">cv. Shandingzi</strain>
        <tissue evidence="2">Leaves</tissue>
    </source>
</reference>
<feature type="compositionally biased region" description="Polar residues" evidence="1">
    <location>
        <begin position="61"/>
        <end position="74"/>
    </location>
</feature>
<gene>
    <name evidence="2" type="ORF">C1H46_044244</name>
</gene>
<protein>
    <submittedName>
        <fullName evidence="2">Uncharacterized protein</fullName>
    </submittedName>
</protein>
<comment type="caution">
    <text evidence="2">The sequence shown here is derived from an EMBL/GenBank/DDBJ whole genome shotgun (WGS) entry which is preliminary data.</text>
</comment>
<accession>A0A540K8H8</accession>
<dbReference type="Proteomes" id="UP000315295">
    <property type="component" value="Unassembled WGS sequence"/>
</dbReference>
<name>A0A540K8H8_MALBA</name>